<reference evidence="1" key="1">
    <citation type="submission" date="2023-04" db="EMBL/GenBank/DDBJ databases">
        <title>A chromosome-level genome assembly of the parasitoid wasp Eretmocerus hayati.</title>
        <authorList>
            <person name="Zhong Y."/>
            <person name="Liu S."/>
            <person name="Liu Y."/>
        </authorList>
    </citation>
    <scope>NUCLEOTIDE SEQUENCE</scope>
    <source>
        <strain evidence="1">ZJU_SS_LIU_2023</strain>
    </source>
</reference>
<name>A0ACC2NLR8_9HYME</name>
<comment type="caution">
    <text evidence="1">The sequence shown here is derived from an EMBL/GenBank/DDBJ whole genome shotgun (WGS) entry which is preliminary data.</text>
</comment>
<keyword evidence="2" id="KW-1185">Reference proteome</keyword>
<accession>A0ACC2NLR8</accession>
<organism evidence="1 2">
    <name type="scientific">Eretmocerus hayati</name>
    <dbReference type="NCBI Taxonomy" id="131215"/>
    <lineage>
        <taxon>Eukaryota</taxon>
        <taxon>Metazoa</taxon>
        <taxon>Ecdysozoa</taxon>
        <taxon>Arthropoda</taxon>
        <taxon>Hexapoda</taxon>
        <taxon>Insecta</taxon>
        <taxon>Pterygota</taxon>
        <taxon>Neoptera</taxon>
        <taxon>Endopterygota</taxon>
        <taxon>Hymenoptera</taxon>
        <taxon>Apocrita</taxon>
        <taxon>Proctotrupomorpha</taxon>
        <taxon>Chalcidoidea</taxon>
        <taxon>Aphelinidae</taxon>
        <taxon>Aphelininae</taxon>
        <taxon>Eretmocerus</taxon>
    </lineage>
</organism>
<sequence>MRISVKKIVKKMTVQKRTKMRISVKKIVKRIAVQKRTKMRISINKIVKRITVQKRTKMRISVKKIVKRITVQKRTKMRISVKKIVKRITVQKRAKMRIAVKKIVMKLPMKNPESGCGGLNRGGSLLDLPIIHSNEPAIIAVGHSSQPLVEIINHQHVPPNASVASPSDTAIDTASSSNDTPMESLIYPESGCGSLNREGSLLDLPIIHSNEPAIIAVGHSSQPLVEIINHQHVPPNAPVAPPSDTAIDTASS</sequence>
<gene>
    <name evidence="1" type="ORF">QAD02_003464</name>
</gene>
<proteinExistence type="predicted"/>
<dbReference type="EMBL" id="CM056743">
    <property type="protein sequence ID" value="KAJ8672205.1"/>
    <property type="molecule type" value="Genomic_DNA"/>
</dbReference>
<dbReference type="Proteomes" id="UP001239111">
    <property type="component" value="Chromosome 3"/>
</dbReference>
<protein>
    <submittedName>
        <fullName evidence="1">Uncharacterized protein</fullName>
    </submittedName>
</protein>
<evidence type="ECO:0000313" key="2">
    <source>
        <dbReference type="Proteomes" id="UP001239111"/>
    </source>
</evidence>
<evidence type="ECO:0000313" key="1">
    <source>
        <dbReference type="EMBL" id="KAJ8672205.1"/>
    </source>
</evidence>